<feature type="domain" description="EGF-like" evidence="5">
    <location>
        <begin position="159"/>
        <end position="194"/>
    </location>
</feature>
<dbReference type="Pfam" id="PF22633">
    <property type="entry name" value="F5_F8_type_C_2"/>
    <property type="match status" value="1"/>
</dbReference>
<organism evidence="6 7">
    <name type="scientific">Magallana gigas</name>
    <name type="common">Pacific oyster</name>
    <name type="synonym">Crassostrea gigas</name>
    <dbReference type="NCBI Taxonomy" id="29159"/>
    <lineage>
        <taxon>Eukaryota</taxon>
        <taxon>Metazoa</taxon>
        <taxon>Spiralia</taxon>
        <taxon>Lophotrochozoa</taxon>
        <taxon>Mollusca</taxon>
        <taxon>Bivalvia</taxon>
        <taxon>Autobranchia</taxon>
        <taxon>Pteriomorphia</taxon>
        <taxon>Ostreida</taxon>
        <taxon>Ostreoidea</taxon>
        <taxon>Ostreidae</taxon>
        <taxon>Magallana</taxon>
    </lineage>
</organism>
<keyword evidence="4" id="KW-0732">Signal</keyword>
<feature type="domain" description="EGF-like" evidence="5">
    <location>
        <begin position="238"/>
        <end position="271"/>
    </location>
</feature>
<evidence type="ECO:0000256" key="4">
    <source>
        <dbReference type="SAM" id="SignalP"/>
    </source>
</evidence>
<evidence type="ECO:0000256" key="2">
    <source>
        <dbReference type="SAM" id="MobiDB-lite"/>
    </source>
</evidence>
<evidence type="ECO:0000256" key="1">
    <source>
        <dbReference type="ARBA" id="ARBA00022536"/>
    </source>
</evidence>
<dbReference type="Proteomes" id="UP000005408">
    <property type="component" value="Unassembled WGS sequence"/>
</dbReference>
<keyword evidence="7" id="KW-1185">Reference proteome</keyword>
<feature type="region of interest" description="Disordered" evidence="2">
    <location>
        <begin position="322"/>
        <end position="356"/>
    </location>
</feature>
<evidence type="ECO:0000259" key="5">
    <source>
        <dbReference type="SMART" id="SM00181"/>
    </source>
</evidence>
<dbReference type="PANTHER" id="PTHR24043">
    <property type="entry name" value="SCAVENGER RECEPTOR CLASS F"/>
    <property type="match status" value="1"/>
</dbReference>
<feature type="compositionally biased region" description="Polar residues" evidence="2">
    <location>
        <begin position="322"/>
        <end position="331"/>
    </location>
</feature>
<protein>
    <recommendedName>
        <fullName evidence="5">EGF-like domain-containing protein</fullName>
    </recommendedName>
</protein>
<keyword evidence="3" id="KW-0472">Membrane</keyword>
<reference evidence="6" key="1">
    <citation type="submission" date="2022-08" db="UniProtKB">
        <authorList>
            <consortium name="EnsemblMetazoa"/>
        </authorList>
    </citation>
    <scope>IDENTIFICATION</scope>
    <source>
        <strain evidence="6">05x7-T-G4-1.051#20</strain>
    </source>
</reference>
<dbReference type="EnsemblMetazoa" id="G8918.1">
    <property type="protein sequence ID" value="G8918.1:cds"/>
    <property type="gene ID" value="G8918"/>
</dbReference>
<dbReference type="InterPro" id="IPR000742">
    <property type="entry name" value="EGF"/>
</dbReference>
<accession>A0A8W8P115</accession>
<dbReference type="Gene3D" id="2.170.300.10">
    <property type="entry name" value="Tie2 ligand-binding domain superfamily"/>
    <property type="match status" value="1"/>
</dbReference>
<feature type="signal peptide" evidence="4">
    <location>
        <begin position="1"/>
        <end position="18"/>
    </location>
</feature>
<dbReference type="SUPFAM" id="SSF49785">
    <property type="entry name" value="Galactose-binding domain-like"/>
    <property type="match status" value="1"/>
</dbReference>
<dbReference type="InterPro" id="IPR042635">
    <property type="entry name" value="MEGF10/SREC1/2-like"/>
</dbReference>
<feature type="chain" id="PRO_5036456587" description="EGF-like domain-containing protein" evidence="4">
    <location>
        <begin position="19"/>
        <end position="356"/>
    </location>
</feature>
<evidence type="ECO:0000313" key="6">
    <source>
        <dbReference type="EnsemblMetazoa" id="G8918.1:cds"/>
    </source>
</evidence>
<feature type="compositionally biased region" description="Basic and acidic residues" evidence="2">
    <location>
        <begin position="337"/>
        <end position="349"/>
    </location>
</feature>
<dbReference type="SMART" id="SM00181">
    <property type="entry name" value="EGF"/>
    <property type="match status" value="4"/>
</dbReference>
<dbReference type="GO" id="GO:0005044">
    <property type="term" value="F:scavenger receptor activity"/>
    <property type="evidence" value="ECO:0007669"/>
    <property type="project" value="InterPro"/>
</dbReference>
<sequence>MMCTYLLIYIGGLALTLSYDNLSFNKVASQSHTSIGLIYNYSAHNAVDGNTGTCMRTRDIGKTSDYKTVWWKVDLGAVYRIYSVTLLFINYDNSEHRQQVIVQGCQNSTVYGSNCHIPCPINCQDNICHIKLGHCFICQPGWTGATCITKCIEGWDNIVCNDVTGQCDRGCDAGWTGYFCNKECEVGMYGFDCVNNCSGHCLNDSPCNKQTGHCERGCKVGYINSDCGTKCVWSYGGHCQYPCSRHCINQTCDRFNGSCLFGYSDEYMYCESADSEQSPPTLTISIAGFTVSLVINIIVISALRLRRRKKLPNRNNIRSCLRSTSNRNQTNTEEEEPHYQELKERKKENYQNLTQD</sequence>
<evidence type="ECO:0000256" key="3">
    <source>
        <dbReference type="SAM" id="Phobius"/>
    </source>
</evidence>
<proteinExistence type="predicted"/>
<feature type="domain" description="EGF-like" evidence="5">
    <location>
        <begin position="196"/>
        <end position="228"/>
    </location>
</feature>
<keyword evidence="3" id="KW-1133">Transmembrane helix</keyword>
<dbReference type="InterPro" id="IPR008979">
    <property type="entry name" value="Galactose-bd-like_sf"/>
</dbReference>
<dbReference type="Gene3D" id="2.60.120.260">
    <property type="entry name" value="Galactose-binding domain-like"/>
    <property type="match status" value="1"/>
</dbReference>
<evidence type="ECO:0000313" key="7">
    <source>
        <dbReference type="Proteomes" id="UP000005408"/>
    </source>
</evidence>
<feature type="transmembrane region" description="Helical" evidence="3">
    <location>
        <begin position="282"/>
        <end position="305"/>
    </location>
</feature>
<name>A0A8W8P115_MAGGI</name>
<keyword evidence="1" id="KW-0245">EGF-like domain</keyword>
<feature type="domain" description="EGF-like" evidence="5">
    <location>
        <begin position="118"/>
        <end position="148"/>
    </location>
</feature>
<dbReference type="AlphaFoldDB" id="A0A8W8P115"/>
<keyword evidence="3" id="KW-0812">Transmembrane</keyword>